<feature type="active site" description="Proton acceptor" evidence="6">
    <location>
        <position position="354"/>
    </location>
</feature>
<dbReference type="CDD" id="cd00751">
    <property type="entry name" value="thiolase"/>
    <property type="match status" value="1"/>
</dbReference>
<dbReference type="NCBIfam" id="TIGR01930">
    <property type="entry name" value="AcCoA-C-Actrans"/>
    <property type="match status" value="1"/>
</dbReference>
<evidence type="ECO:0000259" key="8">
    <source>
        <dbReference type="Pfam" id="PF00108"/>
    </source>
</evidence>
<dbReference type="InterPro" id="IPR002155">
    <property type="entry name" value="Thiolase"/>
</dbReference>
<evidence type="ECO:0000259" key="9">
    <source>
        <dbReference type="Pfam" id="PF02803"/>
    </source>
</evidence>
<dbReference type="InterPro" id="IPR020617">
    <property type="entry name" value="Thiolase_C"/>
</dbReference>
<feature type="domain" description="Thiolase N-terminal" evidence="8">
    <location>
        <begin position="10"/>
        <end position="267"/>
    </location>
</feature>
<comment type="pathway">
    <text evidence="5">Metabolic intermediate biosynthesis; (R)-mevalonate biosynthesis; (R)-mevalonate from acetyl-CoA: step 1/3.</text>
</comment>
<organism evidence="10 11">
    <name type="scientific">Aurantiacibacter arachoides</name>
    <dbReference type="NCBI Taxonomy" id="1850444"/>
    <lineage>
        <taxon>Bacteria</taxon>
        <taxon>Pseudomonadati</taxon>
        <taxon>Pseudomonadota</taxon>
        <taxon>Alphaproteobacteria</taxon>
        <taxon>Sphingomonadales</taxon>
        <taxon>Erythrobacteraceae</taxon>
        <taxon>Aurantiacibacter</taxon>
    </lineage>
</organism>
<dbReference type="GO" id="GO:0044281">
    <property type="term" value="P:small molecule metabolic process"/>
    <property type="evidence" value="ECO:0007669"/>
    <property type="project" value="UniProtKB-ARBA"/>
</dbReference>
<keyword evidence="4 7" id="KW-0012">Acyltransferase</keyword>
<evidence type="ECO:0000313" key="11">
    <source>
        <dbReference type="Proteomes" id="UP000460626"/>
    </source>
</evidence>
<dbReference type="SUPFAM" id="SSF53901">
    <property type="entry name" value="Thiolase-like"/>
    <property type="match status" value="2"/>
</dbReference>
<name>A0A845A0R1_9SPHN</name>
<dbReference type="Gene3D" id="3.40.47.10">
    <property type="match status" value="2"/>
</dbReference>
<evidence type="ECO:0000256" key="1">
    <source>
        <dbReference type="ARBA" id="ARBA00010982"/>
    </source>
</evidence>
<comment type="similarity">
    <text evidence="1 7">Belongs to the thiolase-like superfamily. Thiolase family.</text>
</comment>
<keyword evidence="11" id="KW-1185">Reference proteome</keyword>
<dbReference type="Pfam" id="PF02803">
    <property type="entry name" value="Thiolase_C"/>
    <property type="match status" value="1"/>
</dbReference>
<dbReference type="PROSITE" id="PS00098">
    <property type="entry name" value="THIOLASE_1"/>
    <property type="match status" value="1"/>
</dbReference>
<dbReference type="RefSeq" id="WP_131452371.1">
    <property type="nucleotide sequence ID" value="NZ_BMJK01000001.1"/>
</dbReference>
<dbReference type="PIRSF" id="PIRSF000429">
    <property type="entry name" value="Ac-CoA_Ac_transf"/>
    <property type="match status" value="1"/>
</dbReference>
<dbReference type="InterPro" id="IPR020610">
    <property type="entry name" value="Thiolase_AS"/>
</dbReference>
<dbReference type="EC" id="2.3.1.16" evidence="10"/>
<proteinExistence type="inferred from homology"/>
<dbReference type="PANTHER" id="PTHR18919:SF164">
    <property type="entry name" value="ACETYL-COA ACETYLTRANSFERASE"/>
    <property type="match status" value="1"/>
</dbReference>
<dbReference type="PANTHER" id="PTHR18919">
    <property type="entry name" value="ACETYL-COA C-ACYLTRANSFERASE"/>
    <property type="match status" value="1"/>
</dbReference>
<dbReference type="Proteomes" id="UP000460626">
    <property type="component" value="Unassembled WGS sequence"/>
</dbReference>
<dbReference type="OrthoDB" id="9764638at2"/>
<dbReference type="GO" id="GO:0042619">
    <property type="term" value="P:poly-hydroxybutyrate biosynthetic process"/>
    <property type="evidence" value="ECO:0007669"/>
    <property type="project" value="UniProtKB-KW"/>
</dbReference>
<comment type="caution">
    <text evidence="10">The sequence shown here is derived from an EMBL/GenBank/DDBJ whole genome shotgun (WGS) entry which is preliminary data.</text>
</comment>
<keyword evidence="3" id="KW-0583">PHB biosynthesis</keyword>
<dbReference type="Pfam" id="PF00108">
    <property type="entry name" value="Thiolase_N"/>
    <property type="match status" value="1"/>
</dbReference>
<feature type="active site" description="Proton acceptor" evidence="6">
    <location>
        <position position="384"/>
    </location>
</feature>
<dbReference type="AlphaFoldDB" id="A0A845A0R1"/>
<evidence type="ECO:0000256" key="2">
    <source>
        <dbReference type="ARBA" id="ARBA00022679"/>
    </source>
</evidence>
<dbReference type="GO" id="GO:0003988">
    <property type="term" value="F:acetyl-CoA C-acyltransferase activity"/>
    <property type="evidence" value="ECO:0007669"/>
    <property type="project" value="UniProtKB-EC"/>
</dbReference>
<sequence>MSAFAANDPVVILSYARTPMGAMQGVLADVSATDLGATAVRAAMERSGVDGTDVNRVYMGCVLPAGLGQAPARQVTIKAGLPTSAQATTVNKVCGSGMQTVIMGAEALATGTVDVVVAGGMESMTNAPYLLKKMRGGARLGHDRVYDHMFLDGLEDAYEEGRAMGTFAQDMADKYQLTREEMDEYSITSLDRATKAIASGAFADEIVPVTYSNRKGEVTVDTDEGPGAGRPDKIPTLRPAFAKDGTITAATSSSISDGAAAVVLSRKSVAEEKGLTPVATIVGMTSHAQAPEEFTIAPVGAIEKLLAQTGWSVDDVDLWEVNEAFACVTMFAMRDIGIPHDKINVNGGGTALGHPIGASGTRIIVTLLNALKHQGKKRGIASLCIGGGEATAVAVELV</sequence>
<dbReference type="PROSITE" id="PS00099">
    <property type="entry name" value="THIOLASE_3"/>
    <property type="match status" value="1"/>
</dbReference>
<keyword evidence="2 7" id="KW-0808">Transferase</keyword>
<evidence type="ECO:0000256" key="7">
    <source>
        <dbReference type="RuleBase" id="RU003557"/>
    </source>
</evidence>
<feature type="domain" description="Thiolase C-terminal" evidence="9">
    <location>
        <begin position="275"/>
        <end position="396"/>
    </location>
</feature>
<gene>
    <name evidence="10" type="ORF">GRI62_05510</name>
</gene>
<reference evidence="10 11" key="1">
    <citation type="submission" date="2019-12" db="EMBL/GenBank/DDBJ databases">
        <title>Genomic-based taxomic classification of the family Erythrobacteraceae.</title>
        <authorList>
            <person name="Xu L."/>
        </authorList>
    </citation>
    <scope>NUCLEOTIDE SEQUENCE [LARGE SCALE GENOMIC DNA]</scope>
    <source>
        <strain evidence="10 11">RC4-10-4</strain>
    </source>
</reference>
<dbReference type="FunFam" id="3.40.47.10:FF:000010">
    <property type="entry name" value="Acetyl-CoA acetyltransferase (Thiolase)"/>
    <property type="match status" value="1"/>
</dbReference>
<evidence type="ECO:0000256" key="3">
    <source>
        <dbReference type="ARBA" id="ARBA00022752"/>
    </source>
</evidence>
<evidence type="ECO:0000256" key="4">
    <source>
        <dbReference type="ARBA" id="ARBA00023315"/>
    </source>
</evidence>
<dbReference type="EMBL" id="WTYH01000001">
    <property type="protein sequence ID" value="MXO93062.1"/>
    <property type="molecule type" value="Genomic_DNA"/>
</dbReference>
<evidence type="ECO:0000256" key="6">
    <source>
        <dbReference type="PIRSR" id="PIRSR000429-1"/>
    </source>
</evidence>
<evidence type="ECO:0000313" key="10">
    <source>
        <dbReference type="EMBL" id="MXO93062.1"/>
    </source>
</evidence>
<feature type="active site" description="Acyl-thioester intermediate" evidence="6">
    <location>
        <position position="94"/>
    </location>
</feature>
<accession>A0A845A0R1</accession>
<dbReference type="InterPro" id="IPR020616">
    <property type="entry name" value="Thiolase_N"/>
</dbReference>
<dbReference type="InterPro" id="IPR016039">
    <property type="entry name" value="Thiolase-like"/>
</dbReference>
<dbReference type="InterPro" id="IPR020615">
    <property type="entry name" value="Thiolase_acyl_enz_int_AS"/>
</dbReference>
<protein>
    <submittedName>
        <fullName evidence="10">Acetyl-CoA C-acyltransferase</fullName>
        <ecNumber evidence="10">2.3.1.16</ecNumber>
    </submittedName>
</protein>
<evidence type="ECO:0000256" key="5">
    <source>
        <dbReference type="ARBA" id="ARBA00037924"/>
    </source>
</evidence>